<accession>A0AAU8ABG3</accession>
<dbReference type="Pfam" id="PF06207">
    <property type="entry name" value="DUF1002"/>
    <property type="match status" value="1"/>
</dbReference>
<evidence type="ECO:0000256" key="1">
    <source>
        <dbReference type="SAM" id="SignalP"/>
    </source>
</evidence>
<sequence>MLKKIIAVVLTLVLAVSFAVPAFAAGQEARVVIGADNSEEQIADVYSSFGINRGDVTELQVTNSEERHYLEGLVPDQKIGDVALSCVYIQPNDGGGIELEVNNINYVTEKMYMAALSTAGITDAKVKVSAYKPVSGTGALAGIYKAYEDMTGTVLSELAKDTAVEELVVTGELQEALGDVSVDIINDLKGKLKETKNMTDDQIIELIRETADKYEVTLTDDQVQQILQLVKKFNELNLDPDTFLNLFQAKEGVENFFTSVGDFFKSIGDFFVNLFGGGN</sequence>
<protein>
    <submittedName>
        <fullName evidence="2">DUF1002 domain-containing protein</fullName>
    </submittedName>
</protein>
<evidence type="ECO:0000313" key="2">
    <source>
        <dbReference type="EMBL" id="XCC62866.1"/>
    </source>
</evidence>
<keyword evidence="1" id="KW-0732">Signal</keyword>
<feature type="signal peptide" evidence="1">
    <location>
        <begin position="1"/>
        <end position="24"/>
    </location>
</feature>
<reference evidence="2" key="1">
    <citation type="submission" date="2023-02" db="EMBL/GenBank/DDBJ databases">
        <title>Gut commensal Christensenella minuta modulates host metabolism via a new class of secondary bile acids.</title>
        <authorList>
            <person name="Liu C."/>
        </authorList>
    </citation>
    <scope>NUCLEOTIDE SEQUENCE</scope>
    <source>
        <strain evidence="2">CA70</strain>
    </source>
</reference>
<dbReference type="AlphaFoldDB" id="A0AAU8ABG3"/>
<organism evidence="2">
    <name type="scientific">Christensenella massiliensis</name>
    <dbReference type="NCBI Taxonomy" id="1805714"/>
    <lineage>
        <taxon>Bacteria</taxon>
        <taxon>Bacillati</taxon>
        <taxon>Bacillota</taxon>
        <taxon>Clostridia</taxon>
        <taxon>Christensenellales</taxon>
        <taxon>Christensenellaceae</taxon>
        <taxon>Christensenella</taxon>
    </lineage>
</organism>
<dbReference type="EMBL" id="CP117826">
    <property type="protein sequence ID" value="XCC62866.1"/>
    <property type="molecule type" value="Genomic_DNA"/>
</dbReference>
<gene>
    <name evidence="2" type="ORF">PUP29_02780</name>
</gene>
<name>A0AAU8ABG3_9FIRM</name>
<feature type="chain" id="PRO_5043885317" evidence="1">
    <location>
        <begin position="25"/>
        <end position="279"/>
    </location>
</feature>
<dbReference type="RefSeq" id="WP_079547342.1">
    <property type="nucleotide sequence ID" value="NZ_CP117826.1"/>
</dbReference>
<proteinExistence type="predicted"/>
<dbReference type="InterPro" id="IPR009343">
    <property type="entry name" value="DUF1002"/>
</dbReference>